<dbReference type="OrthoDB" id="2147536at2759"/>
<feature type="transmembrane region" description="Helical" evidence="1">
    <location>
        <begin position="221"/>
        <end position="240"/>
    </location>
</feature>
<keyword evidence="1" id="KW-0812">Transmembrane</keyword>
<evidence type="ECO:0008006" key="4">
    <source>
        <dbReference type="Google" id="ProtNLM"/>
    </source>
</evidence>
<feature type="transmembrane region" description="Helical" evidence="1">
    <location>
        <begin position="309"/>
        <end position="332"/>
    </location>
</feature>
<name>A0A1Y2D4T0_9FUNG</name>
<dbReference type="AlphaFoldDB" id="A0A1Y2D4T0"/>
<dbReference type="Proteomes" id="UP000193642">
    <property type="component" value="Unassembled WGS sequence"/>
</dbReference>
<organism evidence="2 3">
    <name type="scientific">Rhizoclosmatium globosum</name>
    <dbReference type="NCBI Taxonomy" id="329046"/>
    <lineage>
        <taxon>Eukaryota</taxon>
        <taxon>Fungi</taxon>
        <taxon>Fungi incertae sedis</taxon>
        <taxon>Chytridiomycota</taxon>
        <taxon>Chytridiomycota incertae sedis</taxon>
        <taxon>Chytridiomycetes</taxon>
        <taxon>Chytridiales</taxon>
        <taxon>Chytriomycetaceae</taxon>
        <taxon>Rhizoclosmatium</taxon>
    </lineage>
</organism>
<gene>
    <name evidence="2" type="ORF">BCR33DRAFT_710989</name>
</gene>
<feature type="transmembrane region" description="Helical" evidence="1">
    <location>
        <begin position="352"/>
        <end position="374"/>
    </location>
</feature>
<evidence type="ECO:0000256" key="1">
    <source>
        <dbReference type="SAM" id="Phobius"/>
    </source>
</evidence>
<evidence type="ECO:0000313" key="2">
    <source>
        <dbReference type="EMBL" id="ORY53595.1"/>
    </source>
</evidence>
<accession>A0A1Y2D4T0</accession>
<keyword evidence="1" id="KW-0472">Membrane</keyword>
<sequence length="642" mass="70333">MSYHCSGIDIKVTAEPTIEAETYGGIEQTDTLTPLPSRKQYSVILNSVRQPSDLGLNPNNPNKKSGMHLGSRNILGGSKMSSLAHNKLFSAIEHAVGEDTCKYEEVTQEYLEERGLEPESVPEWSMYAYFLGLILCLGCSNAWNSALGWGYGPVFISALIAGIAYTCLVTILAEMMTIAFGPYVGYLIGTCEAWEYTLFGAQAVWQSGLVLANAFSVDFNFAPLFWLLTVGLVAACHFAGTKWLMGLIGITLTINISAMIILILPSLKTLDPWNNALFAAKGFTNPITGEAFNYTDPITGNDKTDLYTYMFPFGSVGIFQCIPTLMWTFLGIEAAPLCCEESVGFIKNSPRIALKAQITMWSLVLFTMIIVPMLSPGIGDPTFTSALDPLVKVFQGSYGIADNSVAYNALYCCLFLPNLILAIACYSYACSRQVYGLSHIGYYNKKLSITWQKTKVPIGAVIMTLSFFMLVAASGVVLLALLNGSLLYGMFAYVGTALAYIKLKIFMPHVKRPFDAGFYVGIFSALFLIGCCITAMTQMFATVTFRETLFVCLGKIMLQFSEFIFFRRHHMVQTPEEQFIHAELHAGGVDVAMSTGELADGSKYMVNANGRASASLRSLKKIGSKSGHQINVIKTVDESMEK</sequence>
<evidence type="ECO:0000313" key="3">
    <source>
        <dbReference type="Proteomes" id="UP000193642"/>
    </source>
</evidence>
<feature type="transmembrane region" description="Helical" evidence="1">
    <location>
        <begin position="456"/>
        <end position="480"/>
    </location>
</feature>
<comment type="caution">
    <text evidence="2">The sequence shown here is derived from an EMBL/GenBank/DDBJ whole genome shotgun (WGS) entry which is preliminary data.</text>
</comment>
<feature type="transmembrane region" description="Helical" evidence="1">
    <location>
        <begin position="155"/>
        <end position="184"/>
    </location>
</feature>
<dbReference type="Gene3D" id="1.20.1740.10">
    <property type="entry name" value="Amino acid/polyamine transporter I"/>
    <property type="match status" value="1"/>
</dbReference>
<dbReference type="EMBL" id="MCGO01000001">
    <property type="protein sequence ID" value="ORY53595.1"/>
    <property type="molecule type" value="Genomic_DNA"/>
</dbReference>
<feature type="transmembrane region" description="Helical" evidence="1">
    <location>
        <begin position="124"/>
        <end position="143"/>
    </location>
</feature>
<reference evidence="2 3" key="1">
    <citation type="submission" date="2016-07" db="EMBL/GenBank/DDBJ databases">
        <title>Pervasive Adenine N6-methylation of Active Genes in Fungi.</title>
        <authorList>
            <consortium name="DOE Joint Genome Institute"/>
            <person name="Mondo S.J."/>
            <person name="Dannebaum R.O."/>
            <person name="Kuo R.C."/>
            <person name="Labutti K."/>
            <person name="Haridas S."/>
            <person name="Kuo A."/>
            <person name="Salamov A."/>
            <person name="Ahrendt S.R."/>
            <person name="Lipzen A."/>
            <person name="Sullivan W."/>
            <person name="Andreopoulos W.B."/>
            <person name="Clum A."/>
            <person name="Lindquist E."/>
            <person name="Daum C."/>
            <person name="Ramamoorthy G.K."/>
            <person name="Gryganskyi A."/>
            <person name="Culley D."/>
            <person name="Magnuson J.K."/>
            <person name="James T.Y."/>
            <person name="O'Malley M.A."/>
            <person name="Stajich J.E."/>
            <person name="Spatafora J.W."/>
            <person name="Visel A."/>
            <person name="Grigoriev I.V."/>
        </authorList>
    </citation>
    <scope>NUCLEOTIDE SEQUENCE [LARGE SCALE GENOMIC DNA]</scope>
    <source>
        <strain evidence="2 3">JEL800</strain>
    </source>
</reference>
<feature type="transmembrane region" description="Helical" evidence="1">
    <location>
        <begin position="247"/>
        <end position="267"/>
    </location>
</feature>
<keyword evidence="1" id="KW-1133">Transmembrane helix</keyword>
<feature type="transmembrane region" description="Helical" evidence="1">
    <location>
        <begin position="405"/>
        <end position="429"/>
    </location>
</feature>
<feature type="transmembrane region" description="Helical" evidence="1">
    <location>
        <begin position="486"/>
        <end position="505"/>
    </location>
</feature>
<protein>
    <recommendedName>
        <fullName evidence="4">Amino acid permease/ SLC12A domain-containing protein</fullName>
    </recommendedName>
</protein>
<proteinExistence type="predicted"/>
<feature type="transmembrane region" description="Helical" evidence="1">
    <location>
        <begin position="517"/>
        <end position="536"/>
    </location>
</feature>
<keyword evidence="3" id="KW-1185">Reference proteome</keyword>